<reference evidence="7" key="2">
    <citation type="submission" date="2020-11" db="EMBL/GenBank/DDBJ databases">
        <authorList>
            <person name="Cecchin M."/>
            <person name="Marcolungo L."/>
            <person name="Rossato M."/>
            <person name="Girolomoni L."/>
            <person name="Cosentino E."/>
            <person name="Cuine S."/>
            <person name="Li-Beisson Y."/>
            <person name="Delledonne M."/>
            <person name="Ballottari M."/>
        </authorList>
    </citation>
    <scope>NUCLEOTIDE SEQUENCE</scope>
    <source>
        <strain evidence="7">211/11P</strain>
        <tissue evidence="7">Whole cell</tissue>
    </source>
</reference>
<gene>
    <name evidence="7" type="ORF">D9Q98_010149</name>
</gene>
<reference evidence="7" key="1">
    <citation type="journal article" date="2019" name="Plant J.">
        <title>Chlorella vulgaris genome assembly and annotation reveals the molecular basis for metabolic acclimation to high light conditions.</title>
        <authorList>
            <person name="Cecchin M."/>
            <person name="Marcolungo L."/>
            <person name="Rossato M."/>
            <person name="Girolomoni L."/>
            <person name="Cosentino E."/>
            <person name="Cuine S."/>
            <person name="Li-Beisson Y."/>
            <person name="Delledonne M."/>
            <person name="Ballottari M."/>
        </authorList>
    </citation>
    <scope>NUCLEOTIDE SEQUENCE</scope>
    <source>
        <strain evidence="7">211/11P</strain>
    </source>
</reference>
<comment type="caution">
    <text evidence="7">The sequence shown here is derived from an EMBL/GenBank/DDBJ whole genome shotgun (WGS) entry which is preliminary data.</text>
</comment>
<feature type="compositionally biased region" description="Acidic residues" evidence="6">
    <location>
        <begin position="134"/>
        <end position="146"/>
    </location>
</feature>
<comment type="subcellular location">
    <subcellularLocation>
        <location evidence="1">Nucleus</location>
    </subcellularLocation>
</comment>
<evidence type="ECO:0000256" key="2">
    <source>
        <dbReference type="ARBA" id="ARBA00006076"/>
    </source>
</evidence>
<dbReference type="InterPro" id="IPR005011">
    <property type="entry name" value="SNU66/SART1"/>
</dbReference>
<keyword evidence="5" id="KW-0539">Nucleus</keyword>
<feature type="compositionally biased region" description="Basic and acidic residues" evidence="6">
    <location>
        <begin position="70"/>
        <end position="87"/>
    </location>
</feature>
<feature type="region of interest" description="Disordered" evidence="6">
    <location>
        <begin position="331"/>
        <end position="363"/>
    </location>
</feature>
<evidence type="ECO:0000256" key="6">
    <source>
        <dbReference type="SAM" id="MobiDB-lite"/>
    </source>
</evidence>
<feature type="compositionally biased region" description="Basic and acidic residues" evidence="6">
    <location>
        <begin position="570"/>
        <end position="591"/>
    </location>
</feature>
<keyword evidence="3" id="KW-0507">mRNA processing</keyword>
<dbReference type="GO" id="GO:0000481">
    <property type="term" value="P:maturation of 5S rRNA"/>
    <property type="evidence" value="ECO:0007669"/>
    <property type="project" value="TreeGrafter"/>
</dbReference>
<dbReference type="PANTHER" id="PTHR14152:SF5">
    <property type="entry name" value="U4_U6.U5 TRI-SNRNP-ASSOCIATED PROTEIN 1"/>
    <property type="match status" value="1"/>
</dbReference>
<evidence type="ECO:0000256" key="1">
    <source>
        <dbReference type="ARBA" id="ARBA00004123"/>
    </source>
</evidence>
<accession>A0A9D4TMS3</accession>
<feature type="compositionally biased region" description="Acidic residues" evidence="6">
    <location>
        <begin position="388"/>
        <end position="401"/>
    </location>
</feature>
<dbReference type="OrthoDB" id="5583at2759"/>
<dbReference type="InterPro" id="IPR045347">
    <property type="entry name" value="HIND"/>
</dbReference>
<protein>
    <submittedName>
        <fullName evidence="7">Uncharacterized protein</fullName>
    </submittedName>
</protein>
<feature type="region of interest" description="Disordered" evidence="6">
    <location>
        <begin position="265"/>
        <end position="290"/>
    </location>
</feature>
<dbReference type="Pfam" id="PF03343">
    <property type="entry name" value="SART-1"/>
    <property type="match status" value="2"/>
</dbReference>
<dbReference type="Pfam" id="PF19252">
    <property type="entry name" value="HIND"/>
    <property type="match status" value="1"/>
</dbReference>
<feature type="compositionally biased region" description="Low complexity" evidence="6">
    <location>
        <begin position="413"/>
        <end position="427"/>
    </location>
</feature>
<comment type="similarity">
    <text evidence="2">Belongs to the SNU66/SART1 family.</text>
</comment>
<feature type="compositionally biased region" description="Basic and acidic residues" evidence="6">
    <location>
        <begin position="122"/>
        <end position="133"/>
    </location>
</feature>
<feature type="region of interest" description="Disordered" evidence="6">
    <location>
        <begin position="377"/>
        <end position="453"/>
    </location>
</feature>
<dbReference type="PANTHER" id="PTHR14152">
    <property type="entry name" value="SQUAMOUS CELL CARCINOMA ANTIGEN RECOGNISED BY CYTOTOXIC T LYMPHOCYTES"/>
    <property type="match status" value="1"/>
</dbReference>
<feature type="compositionally biased region" description="Basic and acidic residues" evidence="6">
    <location>
        <begin position="39"/>
        <end position="60"/>
    </location>
</feature>
<keyword evidence="4" id="KW-0508">mRNA splicing</keyword>
<dbReference type="AlphaFoldDB" id="A0A9D4TMS3"/>
<name>A0A9D4TMS3_CHLVU</name>
<dbReference type="GO" id="GO:0045292">
    <property type="term" value="P:mRNA cis splicing, via spliceosome"/>
    <property type="evidence" value="ECO:0007669"/>
    <property type="project" value="TreeGrafter"/>
</dbReference>
<keyword evidence="8" id="KW-1185">Reference proteome</keyword>
<feature type="region of interest" description="Disordered" evidence="6">
    <location>
        <begin position="39"/>
        <end position="161"/>
    </location>
</feature>
<dbReference type="EMBL" id="SIDB01000008">
    <property type="protein sequence ID" value="KAI3429836.1"/>
    <property type="molecule type" value="Genomic_DNA"/>
</dbReference>
<feature type="compositionally biased region" description="Low complexity" evidence="6">
    <location>
        <begin position="441"/>
        <end position="450"/>
    </location>
</feature>
<feature type="region of interest" description="Disordered" evidence="6">
    <location>
        <begin position="468"/>
        <end position="591"/>
    </location>
</feature>
<evidence type="ECO:0000256" key="4">
    <source>
        <dbReference type="ARBA" id="ARBA00023187"/>
    </source>
</evidence>
<feature type="compositionally biased region" description="Gly residues" evidence="6">
    <location>
        <begin position="269"/>
        <end position="279"/>
    </location>
</feature>
<evidence type="ECO:0000256" key="3">
    <source>
        <dbReference type="ARBA" id="ARBA00022664"/>
    </source>
</evidence>
<feature type="compositionally biased region" description="Low complexity" evidence="6">
    <location>
        <begin position="540"/>
        <end position="551"/>
    </location>
</feature>
<organism evidence="7 8">
    <name type="scientific">Chlorella vulgaris</name>
    <name type="common">Green alga</name>
    <dbReference type="NCBI Taxonomy" id="3077"/>
    <lineage>
        <taxon>Eukaryota</taxon>
        <taxon>Viridiplantae</taxon>
        <taxon>Chlorophyta</taxon>
        <taxon>core chlorophytes</taxon>
        <taxon>Trebouxiophyceae</taxon>
        <taxon>Chlorellales</taxon>
        <taxon>Chlorellaceae</taxon>
        <taxon>Chlorella clade</taxon>
        <taxon>Chlorella</taxon>
    </lineage>
</organism>
<sequence length="804" mass="87068">MSGRGEEDGGNAGELSMSFEETNKMRLSLGLKPLKMEAEELRGPSKEQVAAKEEGERAAKAAELAARVKQTRERRQQQEALDREKKLSAAGADVDDVMAWVSKSRLTEAQRKTDATAARRKTAQDARQRAAREEEAEDEEEEDEEMPSAAELAGAKVKHNAEDLEDGETMILTLEDRGILDDKGNLVDDDQDMVLENILAREDKQRSKAFKASAKQAKPLWEEDGKRRGLLDKYDEEEEQMMRIDDAGAVEAARQKRQDDIRARLAAGAAGGGGGGGGTVAQDASEAVQQQAADYYTQEEMAKFQKPKKKKERKLKKKALTAEELEALEAEAAARGTSDLGSRATRQRRADAKEATATAAAAERRARYEHALNKANYASLALRPDSAAGEDDGAAQEDDDLYQSLNKARLRAQKSAAAEPAAKGPESLAADLIKRREEQQRAATAARSAAPVADTGLVFTDVAEFTRTIHMKEEEEEESAGAVVPPAKQQQRQQQEQPGTVSVKKEDGEENYGLGDAMDTDQPAAAAAAGDNVWAGWQPASATGGESSAAEMKQKLRARQQQEGQASAREGLEERLKQEAQEDTDNVTREKAIGSGLAGALAFLKDRGDLEAPVEWSGRTNDSKKVNIQGLDDVYTGGRQEDRLAQGVEMALTRKDEYGRILTPKEAFRQLCYRFHGIQPSKNSREKRAKKAAEEVAKKKLASDVGATSGSASLAHMKQVQKQAATPYVVLSGTIKPGQSRDATSGYATVDRAEQLTAAPPVLSKLPGGNTPLLGNAKVEAMLGIKRKAGDESMPPPPPRAAKR</sequence>
<evidence type="ECO:0000313" key="8">
    <source>
        <dbReference type="Proteomes" id="UP001055712"/>
    </source>
</evidence>
<evidence type="ECO:0000256" key="5">
    <source>
        <dbReference type="ARBA" id="ARBA00023242"/>
    </source>
</evidence>
<proteinExistence type="inferred from homology"/>
<dbReference type="Proteomes" id="UP001055712">
    <property type="component" value="Unassembled WGS sequence"/>
</dbReference>
<evidence type="ECO:0000313" key="7">
    <source>
        <dbReference type="EMBL" id="KAI3429836.1"/>
    </source>
</evidence>
<dbReference type="GO" id="GO:0046540">
    <property type="term" value="C:U4/U6 x U5 tri-snRNP complex"/>
    <property type="evidence" value="ECO:0007669"/>
    <property type="project" value="InterPro"/>
</dbReference>
<feature type="compositionally biased region" description="Basic and acidic residues" evidence="6">
    <location>
        <begin position="105"/>
        <end position="114"/>
    </location>
</feature>